<organism evidence="2 3">
    <name type="scientific">Ensete ventricosum</name>
    <name type="common">Abyssinian banana</name>
    <name type="synonym">Musa ensete</name>
    <dbReference type="NCBI Taxonomy" id="4639"/>
    <lineage>
        <taxon>Eukaryota</taxon>
        <taxon>Viridiplantae</taxon>
        <taxon>Streptophyta</taxon>
        <taxon>Embryophyta</taxon>
        <taxon>Tracheophyta</taxon>
        <taxon>Spermatophyta</taxon>
        <taxon>Magnoliopsida</taxon>
        <taxon>Liliopsida</taxon>
        <taxon>Zingiberales</taxon>
        <taxon>Musaceae</taxon>
        <taxon>Ensete</taxon>
    </lineage>
</organism>
<name>A0AAV8RL43_ENSVE</name>
<dbReference type="EMBL" id="JAQQAF010000003">
    <property type="protein sequence ID" value="KAJ8499843.1"/>
    <property type="molecule type" value="Genomic_DNA"/>
</dbReference>
<comment type="caution">
    <text evidence="2">The sequence shown here is derived from an EMBL/GenBank/DDBJ whole genome shotgun (WGS) entry which is preliminary data.</text>
</comment>
<evidence type="ECO:0000313" key="2">
    <source>
        <dbReference type="EMBL" id="KAJ8499843.1"/>
    </source>
</evidence>
<protein>
    <submittedName>
        <fullName evidence="2">Uncharacterized protein</fullName>
    </submittedName>
</protein>
<gene>
    <name evidence="2" type="ORF">OPV22_010395</name>
</gene>
<dbReference type="AlphaFoldDB" id="A0AAV8RL43"/>
<keyword evidence="3" id="KW-1185">Reference proteome</keyword>
<feature type="region of interest" description="Disordered" evidence="1">
    <location>
        <begin position="57"/>
        <end position="95"/>
    </location>
</feature>
<sequence length="95" mass="10382">MMGGWRCWGIATAVLSKAEVEKCVTSMGVASTGRPDRRLLRRKQQKVVRWVMLPPGALSTESRDNNKVSTQISVAEGDEEESSEMINVAEGGRSS</sequence>
<reference evidence="2 3" key="1">
    <citation type="submission" date="2022-12" db="EMBL/GenBank/DDBJ databases">
        <title>Chromosome-scale assembly of the Ensete ventricosum genome.</title>
        <authorList>
            <person name="Dussert Y."/>
            <person name="Stocks J."/>
            <person name="Wendawek A."/>
            <person name="Woldeyes F."/>
            <person name="Nichols R.A."/>
            <person name="Borrell J.S."/>
        </authorList>
    </citation>
    <scope>NUCLEOTIDE SEQUENCE [LARGE SCALE GENOMIC DNA]</scope>
    <source>
        <strain evidence="3">cv. Maze</strain>
        <tissue evidence="2">Seeds</tissue>
    </source>
</reference>
<proteinExistence type="predicted"/>
<evidence type="ECO:0000313" key="3">
    <source>
        <dbReference type="Proteomes" id="UP001222027"/>
    </source>
</evidence>
<evidence type="ECO:0000256" key="1">
    <source>
        <dbReference type="SAM" id="MobiDB-lite"/>
    </source>
</evidence>
<dbReference type="Proteomes" id="UP001222027">
    <property type="component" value="Unassembled WGS sequence"/>
</dbReference>
<accession>A0AAV8RL43</accession>